<feature type="transmembrane region" description="Helical" evidence="2">
    <location>
        <begin position="46"/>
        <end position="68"/>
    </location>
</feature>
<dbReference type="AlphaFoldDB" id="R7ZUV5"/>
<protein>
    <recommendedName>
        <fullName evidence="5">Outer membrane protein beta-barrel domain-containing protein</fullName>
    </recommendedName>
</protein>
<feature type="region of interest" description="Disordered" evidence="1">
    <location>
        <begin position="156"/>
        <end position="187"/>
    </location>
</feature>
<feature type="compositionally biased region" description="Polar residues" evidence="1">
    <location>
        <begin position="115"/>
        <end position="128"/>
    </location>
</feature>
<dbReference type="RefSeq" id="WP_010853822.1">
    <property type="nucleotide sequence ID" value="NZ_AQHR01000049.1"/>
</dbReference>
<keyword evidence="2" id="KW-0472">Membrane</keyword>
<evidence type="ECO:0000313" key="3">
    <source>
        <dbReference type="EMBL" id="EON77764.1"/>
    </source>
</evidence>
<dbReference type="OrthoDB" id="1419682at2"/>
<feature type="region of interest" description="Disordered" evidence="1">
    <location>
        <begin position="87"/>
        <end position="142"/>
    </location>
</feature>
<dbReference type="Proteomes" id="UP000013909">
    <property type="component" value="Unassembled WGS sequence"/>
</dbReference>
<keyword evidence="2" id="KW-0812">Transmembrane</keyword>
<accession>R7ZUV5</accession>
<evidence type="ECO:0000313" key="4">
    <source>
        <dbReference type="Proteomes" id="UP000013909"/>
    </source>
</evidence>
<proteinExistence type="predicted"/>
<evidence type="ECO:0000256" key="2">
    <source>
        <dbReference type="SAM" id="Phobius"/>
    </source>
</evidence>
<organism evidence="3 4">
    <name type="scientific">Lunatimonas lonarensis</name>
    <dbReference type="NCBI Taxonomy" id="1232681"/>
    <lineage>
        <taxon>Bacteria</taxon>
        <taxon>Pseudomonadati</taxon>
        <taxon>Bacteroidota</taxon>
        <taxon>Cytophagia</taxon>
        <taxon>Cytophagales</taxon>
        <taxon>Cyclobacteriaceae</taxon>
    </lineage>
</organism>
<keyword evidence="2" id="KW-1133">Transmembrane helix</keyword>
<name>R7ZUV5_9BACT</name>
<evidence type="ECO:0008006" key="5">
    <source>
        <dbReference type="Google" id="ProtNLM"/>
    </source>
</evidence>
<keyword evidence="4" id="KW-1185">Reference proteome</keyword>
<dbReference type="STRING" id="1232681.ADIS_1683"/>
<dbReference type="EMBL" id="AQHR01000049">
    <property type="protein sequence ID" value="EON77764.1"/>
    <property type="molecule type" value="Genomic_DNA"/>
</dbReference>
<reference evidence="3 4" key="1">
    <citation type="submission" date="2013-02" db="EMBL/GenBank/DDBJ databases">
        <title>A novel strain isolated from Lonar lake, Maharashtra, India.</title>
        <authorList>
            <person name="Singh A."/>
        </authorList>
    </citation>
    <scope>NUCLEOTIDE SEQUENCE [LARGE SCALE GENOMIC DNA]</scope>
    <source>
        <strain evidence="3 4">AK24</strain>
    </source>
</reference>
<sequence length="457" mass="49796">MKEQFDKKLTEKIRDTFDRFEEPYDPAQWKKLSEAYFQVPAKPKRFAFIWPLVTAGIAASLLLGVVFWPRELDIDNDLEKLATRDESAVGVEESGTVTLAEPGESVVLETKESDQQISVGSPQKSSASESDRPESLSPNSSLDKVTVAQAGVEKSNDATLGSLQAGQVTEDLGVDRGSSPELPTPYKSVDPALDLAEQVPVRIEVDQAQETIDRWLSAADKAADSPVLPKQAAPVKLGVLLAPQASSDAINGMNLGAGIMSEFSLSRRMKLDIGMTYARQNLSPDMPPSVVMASSYPSRQSYQVAMVDNIRASTNYLGSSSQLSLASLDFPVNLKYMVLERKNAGIFLITGLSSMVYLDQAATETFETTSFFTSTAEGLSFVPSVEQFTSVFRPEGSGGADLGGMLNLSVGYEYNLKNGMFISLEPFYKLPLGDLTFVNQQFSVTGLNLRMNFHLKK</sequence>
<gene>
    <name evidence="3" type="ORF">ADIS_1683</name>
</gene>
<feature type="compositionally biased region" description="Polar residues" evidence="1">
    <location>
        <begin position="157"/>
        <end position="167"/>
    </location>
</feature>
<comment type="caution">
    <text evidence="3">The sequence shown here is derived from an EMBL/GenBank/DDBJ whole genome shotgun (WGS) entry which is preliminary data.</text>
</comment>
<evidence type="ECO:0000256" key="1">
    <source>
        <dbReference type="SAM" id="MobiDB-lite"/>
    </source>
</evidence>